<feature type="region of interest" description="Disordered" evidence="2">
    <location>
        <begin position="892"/>
        <end position="911"/>
    </location>
</feature>
<keyword evidence="1" id="KW-0175">Coiled coil</keyword>
<protein>
    <submittedName>
        <fullName evidence="3">SlyX domain-containing protein</fullName>
    </submittedName>
</protein>
<dbReference type="AlphaFoldDB" id="A0A179F602"/>
<evidence type="ECO:0000256" key="1">
    <source>
        <dbReference type="SAM" id="Coils"/>
    </source>
</evidence>
<evidence type="ECO:0000313" key="4">
    <source>
        <dbReference type="Proteomes" id="UP000078397"/>
    </source>
</evidence>
<sequence length="1023" mass="117283">MRNTAFGVISSRIRAEKALKYLGTAQIELDVLSFPNSDGPDVNNIERLRKLFRLQRDFKPGELQNRIPAVIDQNRLHDALTDSALSLEALLPIDQNYPKLDFPPGFQLECLRGEDRVEAVKGLFRSSSQRWVVDLFAADISIEAKRDIEEEYGSERKLDDGEIYYKIRKYQGIFGQEDPYFEQRWWARIATLPDAKTKKSCLDQLIAHRKFSRAFDAFHHIPALYSGLRLSVVGKMISTRCHEELLAYLRHIKAFWYYIFDGNEMAMERLDRESVQALEHKAPGACQKEARLLYGRIRSGDILGPFSDVEREQIWLRLCSTTTESLIPSLQGFFENLKYIKLAADCMKRLVRLEGKDTIRHALENAYLDGDQSSDDCLVQVSGPAMKLVRASGIDNFDVLYRQLWLFAIREHADMPAEVKRKKSGAGTAHADETVLFQFASLAHKLGFRTDEIDDILRRSPDREIARRLLITARKPALFQYEDIESCITMVESVIARARPVPNDNAENEYVIEDDGKPPERSGPPAVTDMARDKRFMYLDVLHGALPRQDPNLTSLFIQRSTYFAFFGRDIGLCIENINAAQSVQGAVDVNLQLEGNPNYHSIQSRAESEVRVAEEGQQRRLDDITRKVADAESHLEHLERKQNEHQGTIEQLQSTITAKQNSLEALRREEAELQERLHGFRGTEAEQIIRLETLQNNVQDRQSQISELDRRRTDLGEEIRLDLLSADRQNHSAQEEDQRIRLLQLTDQAIEKQNSVNQLAALHRQKEQETQRLEEERQRLQSVVDDLTLKKSLLSEEEQARAASFAETERERKSVVDKLSAKELELRQNIDYLETCLQQLKRKINDATEDEKVLRLTVERLRETENTVAGSDGVQERGRAALGTLVRQTLNANEEPEDFDTPDESPVGPSEVAGQVIRQARPVPLDAPLEEVAIQFKLFEDGDWRVKHEVTVDPREPSEVRRVANKYVRKRFGLFNSNSKALTPETCFERVTSNGTNTIHLIPEWTVNRKGPGEAEPRKRNR</sequence>
<dbReference type="RefSeq" id="XP_018138676.2">
    <property type="nucleotide sequence ID" value="XM_018281656.2"/>
</dbReference>
<dbReference type="Pfam" id="PF12520">
    <property type="entry name" value="DUF3723"/>
    <property type="match status" value="1"/>
</dbReference>
<evidence type="ECO:0000313" key="3">
    <source>
        <dbReference type="EMBL" id="OAQ60867.2"/>
    </source>
</evidence>
<evidence type="ECO:0000256" key="2">
    <source>
        <dbReference type="SAM" id="MobiDB-lite"/>
    </source>
</evidence>
<dbReference type="EMBL" id="LSBJ02000001">
    <property type="protein sequence ID" value="OAQ60867.2"/>
    <property type="molecule type" value="Genomic_DNA"/>
</dbReference>
<dbReference type="OrthoDB" id="4868072at2759"/>
<gene>
    <name evidence="3" type="ORF">VFPPC_01905</name>
</gene>
<dbReference type="KEGG" id="pchm:VFPPC_01905"/>
<dbReference type="STRING" id="1380566.A0A179F602"/>
<accession>A0A179F602</accession>
<dbReference type="GeneID" id="28845650"/>
<dbReference type="InterPro" id="IPR022198">
    <property type="entry name" value="DUF3723"/>
</dbReference>
<comment type="caution">
    <text evidence="3">The sequence shown here is derived from an EMBL/GenBank/DDBJ whole genome shotgun (WGS) entry which is preliminary data.</text>
</comment>
<feature type="coiled-coil region" evidence="1">
    <location>
        <begin position="831"/>
        <end position="865"/>
    </location>
</feature>
<feature type="coiled-coil region" evidence="1">
    <location>
        <begin position="753"/>
        <end position="791"/>
    </location>
</feature>
<keyword evidence="4" id="KW-1185">Reference proteome</keyword>
<organism evidence="3 4">
    <name type="scientific">Pochonia chlamydosporia 170</name>
    <dbReference type="NCBI Taxonomy" id="1380566"/>
    <lineage>
        <taxon>Eukaryota</taxon>
        <taxon>Fungi</taxon>
        <taxon>Dikarya</taxon>
        <taxon>Ascomycota</taxon>
        <taxon>Pezizomycotina</taxon>
        <taxon>Sordariomycetes</taxon>
        <taxon>Hypocreomycetidae</taxon>
        <taxon>Hypocreales</taxon>
        <taxon>Clavicipitaceae</taxon>
        <taxon>Pochonia</taxon>
    </lineage>
</organism>
<reference evidence="3 4" key="1">
    <citation type="journal article" date="2016" name="PLoS Pathog.">
        <title>Biosynthesis of antibiotic leucinostatins in bio-control fungus Purpureocillium lilacinum and their inhibition on phytophthora revealed by genome mining.</title>
        <authorList>
            <person name="Wang G."/>
            <person name="Liu Z."/>
            <person name="Lin R."/>
            <person name="Li E."/>
            <person name="Mao Z."/>
            <person name="Ling J."/>
            <person name="Yang Y."/>
            <person name="Yin W.B."/>
            <person name="Xie B."/>
        </authorList>
    </citation>
    <scope>NUCLEOTIDE SEQUENCE [LARGE SCALE GENOMIC DNA]</scope>
    <source>
        <strain evidence="3">170</strain>
    </source>
</reference>
<dbReference type="Proteomes" id="UP000078397">
    <property type="component" value="Unassembled WGS sequence"/>
</dbReference>
<feature type="compositionally biased region" description="Acidic residues" evidence="2">
    <location>
        <begin position="895"/>
        <end position="904"/>
    </location>
</feature>
<name>A0A179F602_METCM</name>
<feature type="coiled-coil region" evidence="1">
    <location>
        <begin position="622"/>
        <end position="712"/>
    </location>
</feature>
<proteinExistence type="predicted"/>